<dbReference type="AlphaFoldDB" id="G3HLZ4"/>
<proteinExistence type="predicted"/>
<sequence>MDTTGAVDLDLVPTLVAPGIGLVGSQVKVSRKGAPQGKCSQVLPAQDLSGQL</sequence>
<organism evidence="1 2">
    <name type="scientific">Cricetulus griseus</name>
    <name type="common">Chinese hamster</name>
    <name type="synonym">Cricetulus barabensis griseus</name>
    <dbReference type="NCBI Taxonomy" id="10029"/>
    <lineage>
        <taxon>Eukaryota</taxon>
        <taxon>Metazoa</taxon>
        <taxon>Chordata</taxon>
        <taxon>Craniata</taxon>
        <taxon>Vertebrata</taxon>
        <taxon>Euteleostomi</taxon>
        <taxon>Mammalia</taxon>
        <taxon>Eutheria</taxon>
        <taxon>Euarchontoglires</taxon>
        <taxon>Glires</taxon>
        <taxon>Rodentia</taxon>
        <taxon>Myomorpha</taxon>
        <taxon>Muroidea</taxon>
        <taxon>Cricetidae</taxon>
        <taxon>Cricetinae</taxon>
        <taxon>Cricetulus</taxon>
    </lineage>
</organism>
<dbReference type="EMBL" id="JH000499">
    <property type="protein sequence ID" value="EGW08066.1"/>
    <property type="molecule type" value="Genomic_DNA"/>
</dbReference>
<protein>
    <submittedName>
        <fullName evidence="1">Uncharacterized protein</fullName>
    </submittedName>
</protein>
<gene>
    <name evidence="1" type="ORF">I79_011738</name>
</gene>
<evidence type="ECO:0000313" key="1">
    <source>
        <dbReference type="EMBL" id="EGW08066.1"/>
    </source>
</evidence>
<accession>G3HLZ4</accession>
<dbReference type="InParanoid" id="G3HLZ4"/>
<evidence type="ECO:0000313" key="2">
    <source>
        <dbReference type="Proteomes" id="UP000001075"/>
    </source>
</evidence>
<reference evidence="2" key="1">
    <citation type="journal article" date="2011" name="Nat. Biotechnol.">
        <title>The genomic sequence of the Chinese hamster ovary (CHO)-K1 cell line.</title>
        <authorList>
            <person name="Xu X."/>
            <person name="Nagarajan H."/>
            <person name="Lewis N.E."/>
            <person name="Pan S."/>
            <person name="Cai Z."/>
            <person name="Liu X."/>
            <person name="Chen W."/>
            <person name="Xie M."/>
            <person name="Wang W."/>
            <person name="Hammond S."/>
            <person name="Andersen M.R."/>
            <person name="Neff N."/>
            <person name="Passarelli B."/>
            <person name="Koh W."/>
            <person name="Fan H.C."/>
            <person name="Wang J."/>
            <person name="Gui Y."/>
            <person name="Lee K.H."/>
            <person name="Betenbaugh M.J."/>
            <person name="Quake S.R."/>
            <person name="Famili I."/>
            <person name="Palsson B.O."/>
            <person name="Wang J."/>
        </authorList>
    </citation>
    <scope>NUCLEOTIDE SEQUENCE [LARGE SCALE GENOMIC DNA]</scope>
    <source>
        <strain evidence="2">CHO K1 cell line</strain>
    </source>
</reference>
<name>G3HLZ4_CRIGR</name>
<dbReference type="Proteomes" id="UP000001075">
    <property type="component" value="Unassembled WGS sequence"/>
</dbReference>